<evidence type="ECO:0000256" key="1">
    <source>
        <dbReference type="ARBA" id="ARBA00004429"/>
    </source>
</evidence>
<dbReference type="Proteomes" id="UP001596996">
    <property type="component" value="Unassembled WGS sequence"/>
</dbReference>
<dbReference type="InterPro" id="IPR001992">
    <property type="entry name" value="T2SS_GspF/T4SS_PilC_CS"/>
</dbReference>
<dbReference type="InterPro" id="IPR018076">
    <property type="entry name" value="T2SS_GspF_dom"/>
</dbReference>
<dbReference type="PRINTS" id="PR00812">
    <property type="entry name" value="BCTERIALGSPF"/>
</dbReference>
<evidence type="ECO:0000313" key="13">
    <source>
        <dbReference type="Proteomes" id="UP001596996"/>
    </source>
</evidence>
<evidence type="ECO:0000256" key="10">
    <source>
        <dbReference type="SAM" id="Phobius"/>
    </source>
</evidence>
<gene>
    <name evidence="12" type="ORF">ACFQ02_02570</name>
</gene>
<evidence type="ECO:0000256" key="7">
    <source>
        <dbReference type="ARBA" id="ARBA00022989"/>
    </source>
</evidence>
<evidence type="ECO:0000256" key="9">
    <source>
        <dbReference type="RuleBase" id="RU003923"/>
    </source>
</evidence>
<evidence type="ECO:0000256" key="3">
    <source>
        <dbReference type="ARBA" id="ARBA00022448"/>
    </source>
</evidence>
<proteinExistence type="inferred from homology"/>
<dbReference type="InterPro" id="IPR003004">
    <property type="entry name" value="GspF/PilC"/>
</dbReference>
<comment type="similarity">
    <text evidence="2 9">Belongs to the GSP F family.</text>
</comment>
<reference evidence="13" key="1">
    <citation type="journal article" date="2019" name="Int. J. Syst. Evol. Microbiol.">
        <title>The Global Catalogue of Microorganisms (GCM) 10K type strain sequencing project: providing services to taxonomists for standard genome sequencing and annotation.</title>
        <authorList>
            <consortium name="The Broad Institute Genomics Platform"/>
            <consortium name="The Broad Institute Genome Sequencing Center for Infectious Disease"/>
            <person name="Wu L."/>
            <person name="Ma J."/>
        </authorList>
    </citation>
    <scope>NUCLEOTIDE SEQUENCE [LARGE SCALE GENOMIC DNA]</scope>
    <source>
        <strain evidence="13">CCUG 61707</strain>
    </source>
</reference>
<feature type="transmembrane region" description="Helical" evidence="10">
    <location>
        <begin position="161"/>
        <end position="184"/>
    </location>
</feature>
<sequence length="405" mass="46742">MKLSLFYWKGKNHLQQKQRGLIVAENQAIAQRELFQRGLRQVTLQKNWQFPTKPKPYEICDLVMQLSVLLQASVTLKQSLQILLQNCINLSLNRWLRLLIQDLEAGLSFSQALEKQERYFTYQEQQLIKAGEMSGNLPLVCEQIALHRQQSLQLQRKIQKILFYPAIVLTISLILTTLLLIFIVPQFAEMYGEQTKLPFFTTLLLNLSTGLQKYFIQFFLLFFLIFLFIQLQLKKSYLLNKWKNTLISAAPVLKNIVRLSRLVNFSSSLSLMLRSGIPLNQALQSFLPKTKSWQVSQKLQGDIQLIEEIKSILYWINQGYSFSESVSSNLFSIQAQQMLQIGEKSGKLATMLQHIAENNQQRLNHQADLLSQMLEPILMLLIGSIIGLIMLGMYLPIFNMGAIIQ</sequence>
<evidence type="ECO:0000256" key="8">
    <source>
        <dbReference type="ARBA" id="ARBA00023136"/>
    </source>
</evidence>
<dbReference type="EMBL" id="JBHTJN010000004">
    <property type="protein sequence ID" value="MFD0965741.1"/>
    <property type="molecule type" value="Genomic_DNA"/>
</dbReference>
<comment type="caution">
    <text evidence="12">The sequence shown here is derived from an EMBL/GenBank/DDBJ whole genome shotgun (WGS) entry which is preliminary data.</text>
</comment>
<dbReference type="PANTHER" id="PTHR30012">
    <property type="entry name" value="GENERAL SECRETION PATHWAY PROTEIN"/>
    <property type="match status" value="1"/>
</dbReference>
<keyword evidence="5" id="KW-0997">Cell inner membrane</keyword>
<keyword evidence="7 10" id="KW-1133">Transmembrane helix</keyword>
<evidence type="ECO:0000313" key="12">
    <source>
        <dbReference type="EMBL" id="MFD0965741.1"/>
    </source>
</evidence>
<evidence type="ECO:0000256" key="2">
    <source>
        <dbReference type="ARBA" id="ARBA00005745"/>
    </source>
</evidence>
<organism evidence="12 13">
    <name type="scientific">Seminibacterium arietis</name>
    <dbReference type="NCBI Taxonomy" id="1173502"/>
    <lineage>
        <taxon>Bacteria</taxon>
        <taxon>Pseudomonadati</taxon>
        <taxon>Pseudomonadota</taxon>
        <taxon>Gammaproteobacteria</taxon>
        <taxon>Pasteurellales</taxon>
        <taxon>Pasteurellaceae</taxon>
        <taxon>Seminibacterium</taxon>
    </lineage>
</organism>
<protein>
    <submittedName>
        <fullName evidence="12">Type II secretion system F family protein</fullName>
    </submittedName>
</protein>
<feature type="domain" description="Type II secretion system protein GspF" evidence="11">
    <location>
        <begin position="64"/>
        <end position="185"/>
    </location>
</feature>
<dbReference type="RefSeq" id="WP_380818934.1">
    <property type="nucleotide sequence ID" value="NZ_JBHTJN010000004.1"/>
</dbReference>
<dbReference type="PANTHER" id="PTHR30012:SF7">
    <property type="entry name" value="PROTEIN TRANSPORT PROTEIN HOFC HOMOLOG"/>
    <property type="match status" value="1"/>
</dbReference>
<keyword evidence="13" id="KW-1185">Reference proteome</keyword>
<dbReference type="Pfam" id="PF00482">
    <property type="entry name" value="T2SSF"/>
    <property type="match status" value="2"/>
</dbReference>
<keyword evidence="4" id="KW-1003">Cell membrane</keyword>
<evidence type="ECO:0000256" key="5">
    <source>
        <dbReference type="ARBA" id="ARBA00022519"/>
    </source>
</evidence>
<dbReference type="Gene3D" id="1.20.81.30">
    <property type="entry name" value="Type II secretion system (T2SS), domain F"/>
    <property type="match status" value="2"/>
</dbReference>
<comment type="subcellular location">
    <subcellularLocation>
        <location evidence="1 9">Cell inner membrane</location>
        <topology evidence="1 9">Multi-pass membrane protein</topology>
    </subcellularLocation>
</comment>
<evidence type="ECO:0000256" key="6">
    <source>
        <dbReference type="ARBA" id="ARBA00022692"/>
    </source>
</evidence>
<dbReference type="InterPro" id="IPR042094">
    <property type="entry name" value="T2SS_GspF_sf"/>
</dbReference>
<feature type="transmembrane region" description="Helical" evidence="10">
    <location>
        <begin position="377"/>
        <end position="397"/>
    </location>
</feature>
<keyword evidence="8 10" id="KW-0472">Membrane</keyword>
<feature type="domain" description="Type II secretion system protein GspF" evidence="11">
    <location>
        <begin position="265"/>
        <end position="396"/>
    </location>
</feature>
<keyword evidence="6 9" id="KW-0812">Transmembrane</keyword>
<accession>A0ABW3I7D5</accession>
<feature type="transmembrane region" description="Helical" evidence="10">
    <location>
        <begin position="214"/>
        <end position="233"/>
    </location>
</feature>
<name>A0ABW3I7D5_9PAST</name>
<dbReference type="PROSITE" id="PS00874">
    <property type="entry name" value="T2SP_F"/>
    <property type="match status" value="1"/>
</dbReference>
<evidence type="ECO:0000256" key="4">
    <source>
        <dbReference type="ARBA" id="ARBA00022475"/>
    </source>
</evidence>
<evidence type="ECO:0000259" key="11">
    <source>
        <dbReference type="Pfam" id="PF00482"/>
    </source>
</evidence>
<keyword evidence="3 9" id="KW-0813">Transport</keyword>